<dbReference type="Proteomes" id="UP000054007">
    <property type="component" value="Unassembled WGS sequence"/>
</dbReference>
<dbReference type="InterPro" id="IPR050425">
    <property type="entry name" value="NAD(P)_dehydrat-like"/>
</dbReference>
<dbReference type="InterPro" id="IPR036291">
    <property type="entry name" value="NAD(P)-bd_dom_sf"/>
</dbReference>
<gene>
    <name evidence="4" type="ORF">CYLTODRAFT_416450</name>
</gene>
<proteinExistence type="inferred from homology"/>
<dbReference type="EMBL" id="KN880432">
    <property type="protein sequence ID" value="KIY74197.1"/>
    <property type="molecule type" value="Genomic_DNA"/>
</dbReference>
<dbReference type="InterPro" id="IPR001509">
    <property type="entry name" value="Epimerase_deHydtase"/>
</dbReference>
<sequence length="348" mass="37601">MPAVAASSTTKVLVSGANGYIAVWVVRKLLEKGFAVRGTVRSDAKGAFLKEAFKSYGDKFELVIVPDITKDGAFDEAVKGVDAIEHTASPFHFNAKDPQELIEPAVKGTVGILASALKNGSAVKRIVVTSSVAAIVHNDPNPIVLDENDWNEQSPKEVEELGENATNTAKYRASKTLAEKAAWDFWNTHKSEVKWDLVCINPPFVLGPTIHEVSNAAALNTSARQFYDAIVKPDNGGTNLDSAGCWIDVRVLGDAHVAALEAESAGGERIIVNAGAFYWQQWLDVANALEPSPIPSHTLSKGTPGSWKGKTYPVVYKTAKEERILGLKKTTMEILARDTLADFEAKGW</sequence>
<feature type="domain" description="NAD-dependent epimerase/dehydratase" evidence="3">
    <location>
        <begin position="12"/>
        <end position="275"/>
    </location>
</feature>
<reference evidence="4 5" key="1">
    <citation type="journal article" date="2015" name="Fungal Genet. Biol.">
        <title>Evolution of novel wood decay mechanisms in Agaricales revealed by the genome sequences of Fistulina hepatica and Cylindrobasidium torrendii.</title>
        <authorList>
            <person name="Floudas D."/>
            <person name="Held B.W."/>
            <person name="Riley R."/>
            <person name="Nagy L.G."/>
            <person name="Koehler G."/>
            <person name="Ransdell A.S."/>
            <person name="Younus H."/>
            <person name="Chow J."/>
            <person name="Chiniquy J."/>
            <person name="Lipzen A."/>
            <person name="Tritt A."/>
            <person name="Sun H."/>
            <person name="Haridas S."/>
            <person name="LaButti K."/>
            <person name="Ohm R.A."/>
            <person name="Kues U."/>
            <person name="Blanchette R.A."/>
            <person name="Grigoriev I.V."/>
            <person name="Minto R.E."/>
            <person name="Hibbett D.S."/>
        </authorList>
    </citation>
    <scope>NUCLEOTIDE SEQUENCE [LARGE SCALE GENOMIC DNA]</scope>
    <source>
        <strain evidence="4 5">FP15055 ss-10</strain>
    </source>
</reference>
<evidence type="ECO:0000259" key="3">
    <source>
        <dbReference type="Pfam" id="PF01370"/>
    </source>
</evidence>
<dbReference type="Gene3D" id="3.40.50.720">
    <property type="entry name" value="NAD(P)-binding Rossmann-like Domain"/>
    <property type="match status" value="1"/>
</dbReference>
<dbReference type="GO" id="GO:0016616">
    <property type="term" value="F:oxidoreductase activity, acting on the CH-OH group of donors, NAD or NADP as acceptor"/>
    <property type="evidence" value="ECO:0007669"/>
    <property type="project" value="TreeGrafter"/>
</dbReference>
<evidence type="ECO:0000256" key="1">
    <source>
        <dbReference type="ARBA" id="ARBA00023002"/>
    </source>
</evidence>
<accession>A0A0D7BUW6</accession>
<dbReference type="PANTHER" id="PTHR10366:SF564">
    <property type="entry name" value="STEROL-4-ALPHA-CARBOXYLATE 3-DEHYDROGENASE, DECARBOXYLATING"/>
    <property type="match status" value="1"/>
</dbReference>
<evidence type="ECO:0000313" key="5">
    <source>
        <dbReference type="Proteomes" id="UP000054007"/>
    </source>
</evidence>
<dbReference type="OrthoDB" id="2735536at2759"/>
<evidence type="ECO:0000256" key="2">
    <source>
        <dbReference type="ARBA" id="ARBA00023445"/>
    </source>
</evidence>
<dbReference type="SUPFAM" id="SSF51735">
    <property type="entry name" value="NAD(P)-binding Rossmann-fold domains"/>
    <property type="match status" value="1"/>
</dbReference>
<protein>
    <submittedName>
        <fullName evidence="4">NAD(P)-binding protein</fullName>
    </submittedName>
</protein>
<evidence type="ECO:0000313" key="4">
    <source>
        <dbReference type="EMBL" id="KIY74197.1"/>
    </source>
</evidence>
<dbReference type="STRING" id="1314674.A0A0D7BUW6"/>
<dbReference type="Pfam" id="PF01370">
    <property type="entry name" value="Epimerase"/>
    <property type="match status" value="1"/>
</dbReference>
<keyword evidence="1" id="KW-0560">Oxidoreductase</keyword>
<dbReference type="AlphaFoldDB" id="A0A0D7BUW6"/>
<organism evidence="4 5">
    <name type="scientific">Cylindrobasidium torrendii FP15055 ss-10</name>
    <dbReference type="NCBI Taxonomy" id="1314674"/>
    <lineage>
        <taxon>Eukaryota</taxon>
        <taxon>Fungi</taxon>
        <taxon>Dikarya</taxon>
        <taxon>Basidiomycota</taxon>
        <taxon>Agaricomycotina</taxon>
        <taxon>Agaricomycetes</taxon>
        <taxon>Agaricomycetidae</taxon>
        <taxon>Agaricales</taxon>
        <taxon>Marasmiineae</taxon>
        <taxon>Physalacriaceae</taxon>
        <taxon>Cylindrobasidium</taxon>
    </lineage>
</organism>
<comment type="similarity">
    <text evidence="2">Belongs to the NAD(P)-dependent epimerase/dehydratase family. Dihydroflavonol-4-reductase subfamily.</text>
</comment>
<dbReference type="PANTHER" id="PTHR10366">
    <property type="entry name" value="NAD DEPENDENT EPIMERASE/DEHYDRATASE"/>
    <property type="match status" value="1"/>
</dbReference>
<name>A0A0D7BUW6_9AGAR</name>
<keyword evidence="5" id="KW-1185">Reference proteome</keyword>